<feature type="compositionally biased region" description="Polar residues" evidence="1">
    <location>
        <begin position="40"/>
        <end position="51"/>
    </location>
</feature>
<dbReference type="AlphaFoldDB" id="A0A9P7EF07"/>
<sequence length="209" mass="22965">MVPLTTMPKSTTAKSTAAKPPYKLRSAGTKWGIPRHSSEDSTATPASMTEEQPTELKVKVSRLESVKKGIPDKFWGKLHPKALSEGAAGTGVAKPISGGKEPLQKAKTMPVRATERGFQLEVYEQDCKITTTCEFDSGDGWDPGEFEEWIAREIEERAAEAGMSTEDWIASQCGDDEWYSDGFEQGAFDGMSKDDADAKMTQIFRSCRQ</sequence>
<dbReference type="EMBL" id="JABBWG010000010">
    <property type="protein sequence ID" value="KAG1819145.1"/>
    <property type="molecule type" value="Genomic_DNA"/>
</dbReference>
<reference evidence="2" key="1">
    <citation type="journal article" date="2020" name="New Phytol.">
        <title>Comparative genomics reveals dynamic genome evolution in host specialist ectomycorrhizal fungi.</title>
        <authorList>
            <person name="Lofgren L.A."/>
            <person name="Nguyen N.H."/>
            <person name="Vilgalys R."/>
            <person name="Ruytinx J."/>
            <person name="Liao H.L."/>
            <person name="Branco S."/>
            <person name="Kuo A."/>
            <person name="LaButti K."/>
            <person name="Lipzen A."/>
            <person name="Andreopoulos W."/>
            <person name="Pangilinan J."/>
            <person name="Riley R."/>
            <person name="Hundley H."/>
            <person name="Na H."/>
            <person name="Barry K."/>
            <person name="Grigoriev I.V."/>
            <person name="Stajich J.E."/>
            <person name="Kennedy P.G."/>
        </authorList>
    </citation>
    <scope>NUCLEOTIDE SEQUENCE</scope>
    <source>
        <strain evidence="2">MN1</strain>
    </source>
</reference>
<comment type="caution">
    <text evidence="2">The sequence shown here is derived from an EMBL/GenBank/DDBJ whole genome shotgun (WGS) entry which is preliminary data.</text>
</comment>
<feature type="region of interest" description="Disordered" evidence="1">
    <location>
        <begin position="1"/>
        <end position="57"/>
    </location>
</feature>
<accession>A0A9P7EF07</accession>
<keyword evidence="3" id="KW-1185">Reference proteome</keyword>
<dbReference type="RefSeq" id="XP_041194822.1">
    <property type="nucleotide sequence ID" value="XM_041343958.1"/>
</dbReference>
<name>A0A9P7EF07_9AGAM</name>
<dbReference type="OrthoDB" id="2665428at2759"/>
<proteinExistence type="predicted"/>
<dbReference type="Proteomes" id="UP000807769">
    <property type="component" value="Unassembled WGS sequence"/>
</dbReference>
<feature type="region of interest" description="Disordered" evidence="1">
    <location>
        <begin position="88"/>
        <end position="110"/>
    </location>
</feature>
<gene>
    <name evidence="2" type="ORF">BJ212DRAFT_74156</name>
</gene>
<evidence type="ECO:0000313" key="3">
    <source>
        <dbReference type="Proteomes" id="UP000807769"/>
    </source>
</evidence>
<evidence type="ECO:0000256" key="1">
    <source>
        <dbReference type="SAM" id="MobiDB-lite"/>
    </source>
</evidence>
<evidence type="ECO:0000313" key="2">
    <source>
        <dbReference type="EMBL" id="KAG1819145.1"/>
    </source>
</evidence>
<protein>
    <submittedName>
        <fullName evidence="2">Uncharacterized protein</fullName>
    </submittedName>
</protein>
<dbReference type="GeneID" id="64637974"/>
<organism evidence="2 3">
    <name type="scientific">Suillus subaureus</name>
    <dbReference type="NCBI Taxonomy" id="48587"/>
    <lineage>
        <taxon>Eukaryota</taxon>
        <taxon>Fungi</taxon>
        <taxon>Dikarya</taxon>
        <taxon>Basidiomycota</taxon>
        <taxon>Agaricomycotina</taxon>
        <taxon>Agaricomycetes</taxon>
        <taxon>Agaricomycetidae</taxon>
        <taxon>Boletales</taxon>
        <taxon>Suillineae</taxon>
        <taxon>Suillaceae</taxon>
        <taxon>Suillus</taxon>
    </lineage>
</organism>